<dbReference type="EMBL" id="CM007898">
    <property type="protein sequence ID" value="OTG14291.1"/>
    <property type="molecule type" value="Genomic_DNA"/>
</dbReference>
<sequence length="263" mass="30242">MGCFTGGREEERARGLIRENSPWDRMFSVAAGPSYRTMMLEFLSTFVFRPRPADRPNSDMDDPNVEPLPPEARVLSIPDPFVCYIHCCIATSISARGKNNEWVTKVDLFFLYFLYTGTPCSLLRCLVEYFASYGKRQRRSRLIGVAFITRIAHHFGRYFPFLDDMLSPAPFEPLDLRTMRRMKIVVNFPDLGHRFVANNHQIFVPDPIVHLVQLEAGEVEMPRVADVLVMDGDMEPQVDQGHPQEPPQIPRRVYHAVRLPQST</sequence>
<dbReference type="Gramene" id="mRNA:HanXRQr2_Chr09g0374701">
    <property type="protein sequence ID" value="mRNA:HanXRQr2_Chr09g0374701"/>
    <property type="gene ID" value="HanXRQr2_Chr09g0374701"/>
</dbReference>
<evidence type="ECO:0000313" key="2">
    <source>
        <dbReference type="EMBL" id="OTG14291.1"/>
    </source>
</evidence>
<dbReference type="Proteomes" id="UP000215914">
    <property type="component" value="Chromosome 9"/>
</dbReference>
<evidence type="ECO:0000313" key="3">
    <source>
        <dbReference type="Proteomes" id="UP000215914"/>
    </source>
</evidence>
<reference evidence="1" key="3">
    <citation type="submission" date="2020-06" db="EMBL/GenBank/DDBJ databases">
        <title>Helianthus annuus Genome sequencing and assembly Release 2.</title>
        <authorList>
            <person name="Gouzy J."/>
            <person name="Langlade N."/>
            <person name="Munos S."/>
        </authorList>
    </citation>
    <scope>NUCLEOTIDE SEQUENCE</scope>
    <source>
        <tissue evidence="1">Leaves</tissue>
    </source>
</reference>
<evidence type="ECO:0000313" key="1">
    <source>
        <dbReference type="EMBL" id="KAF5789728.1"/>
    </source>
</evidence>
<organism evidence="2 3">
    <name type="scientific">Helianthus annuus</name>
    <name type="common">Common sunflower</name>
    <dbReference type="NCBI Taxonomy" id="4232"/>
    <lineage>
        <taxon>Eukaryota</taxon>
        <taxon>Viridiplantae</taxon>
        <taxon>Streptophyta</taxon>
        <taxon>Embryophyta</taxon>
        <taxon>Tracheophyta</taxon>
        <taxon>Spermatophyta</taxon>
        <taxon>Magnoliopsida</taxon>
        <taxon>eudicotyledons</taxon>
        <taxon>Gunneridae</taxon>
        <taxon>Pentapetalae</taxon>
        <taxon>asterids</taxon>
        <taxon>campanulids</taxon>
        <taxon>Asterales</taxon>
        <taxon>Asteraceae</taxon>
        <taxon>Asteroideae</taxon>
        <taxon>Heliantheae alliance</taxon>
        <taxon>Heliantheae</taxon>
        <taxon>Helianthus</taxon>
    </lineage>
</organism>
<reference evidence="2" key="2">
    <citation type="submission" date="2017-02" db="EMBL/GenBank/DDBJ databases">
        <title>Sunflower complete genome.</title>
        <authorList>
            <person name="Langlade N."/>
            <person name="Munos S."/>
        </authorList>
    </citation>
    <scope>NUCLEOTIDE SEQUENCE [LARGE SCALE GENOMIC DNA]</scope>
    <source>
        <tissue evidence="2">Leaves</tissue>
    </source>
</reference>
<reference evidence="1 3" key="1">
    <citation type="journal article" date="2017" name="Nature">
        <title>The sunflower genome provides insights into oil metabolism, flowering and Asterid evolution.</title>
        <authorList>
            <person name="Badouin H."/>
            <person name="Gouzy J."/>
            <person name="Grassa C.J."/>
            <person name="Murat F."/>
            <person name="Staton S.E."/>
            <person name="Cottret L."/>
            <person name="Lelandais-Briere C."/>
            <person name="Owens G.L."/>
            <person name="Carrere S."/>
            <person name="Mayjonade B."/>
            <person name="Legrand L."/>
            <person name="Gill N."/>
            <person name="Kane N.C."/>
            <person name="Bowers J.E."/>
            <person name="Hubner S."/>
            <person name="Bellec A."/>
            <person name="Berard A."/>
            <person name="Berges H."/>
            <person name="Blanchet N."/>
            <person name="Boniface M.C."/>
            <person name="Brunel D."/>
            <person name="Catrice O."/>
            <person name="Chaidir N."/>
            <person name="Claudel C."/>
            <person name="Donnadieu C."/>
            <person name="Faraut T."/>
            <person name="Fievet G."/>
            <person name="Helmstetter N."/>
            <person name="King M."/>
            <person name="Knapp S.J."/>
            <person name="Lai Z."/>
            <person name="Le Paslier M.C."/>
            <person name="Lippi Y."/>
            <person name="Lorenzon L."/>
            <person name="Mandel J.R."/>
            <person name="Marage G."/>
            <person name="Marchand G."/>
            <person name="Marquand E."/>
            <person name="Bret-Mestries E."/>
            <person name="Morien E."/>
            <person name="Nambeesan S."/>
            <person name="Nguyen T."/>
            <person name="Pegot-Espagnet P."/>
            <person name="Pouilly N."/>
            <person name="Raftis F."/>
            <person name="Sallet E."/>
            <person name="Schiex T."/>
            <person name="Thomas J."/>
            <person name="Vandecasteele C."/>
            <person name="Vares D."/>
            <person name="Vear F."/>
            <person name="Vautrin S."/>
            <person name="Crespi M."/>
            <person name="Mangin B."/>
            <person name="Burke J.M."/>
            <person name="Salse J."/>
            <person name="Munos S."/>
            <person name="Vincourt P."/>
            <person name="Rieseberg L.H."/>
            <person name="Langlade N.B."/>
        </authorList>
    </citation>
    <scope>NUCLEOTIDE SEQUENCE [LARGE SCALE GENOMIC DNA]</scope>
    <source>
        <strain evidence="3">cv. SF193</strain>
        <tissue evidence="1">Leaves</tissue>
    </source>
</reference>
<dbReference type="EMBL" id="MNCJ02000324">
    <property type="protein sequence ID" value="KAF5789728.1"/>
    <property type="molecule type" value="Genomic_DNA"/>
</dbReference>
<protein>
    <submittedName>
        <fullName evidence="2">Uncharacterized protein</fullName>
    </submittedName>
</protein>
<name>A0A251TWD9_HELAN</name>
<keyword evidence="3" id="KW-1185">Reference proteome</keyword>
<accession>A0A251TWD9</accession>
<gene>
    <name evidence="2" type="ORF">HannXRQ_Chr09g0247781</name>
    <name evidence="1" type="ORF">HanXRQr2_Chr09g0374701</name>
</gene>
<proteinExistence type="predicted"/>
<dbReference type="AlphaFoldDB" id="A0A251TWD9"/>
<dbReference type="InParanoid" id="A0A251TWD9"/>